<feature type="domain" description="RRM" evidence="9">
    <location>
        <begin position="256"/>
        <end position="340"/>
    </location>
</feature>
<feature type="compositionally biased region" description="Polar residues" evidence="8">
    <location>
        <begin position="909"/>
        <end position="936"/>
    </location>
</feature>
<feature type="region of interest" description="Disordered" evidence="8">
    <location>
        <begin position="2140"/>
        <end position="2183"/>
    </location>
</feature>
<evidence type="ECO:0000256" key="7">
    <source>
        <dbReference type="PROSITE-ProRule" id="PRU00176"/>
    </source>
</evidence>
<feature type="compositionally biased region" description="Low complexity" evidence="8">
    <location>
        <begin position="2453"/>
        <end position="2464"/>
    </location>
</feature>
<feature type="compositionally biased region" description="Basic and acidic residues" evidence="8">
    <location>
        <begin position="1125"/>
        <end position="1147"/>
    </location>
</feature>
<feature type="compositionally biased region" description="Polar residues" evidence="8">
    <location>
        <begin position="575"/>
        <end position="596"/>
    </location>
</feature>
<name>A0AAE9J6T1_CAEBR</name>
<dbReference type="Proteomes" id="UP000829354">
    <property type="component" value="Chromosome II"/>
</dbReference>
<feature type="compositionally biased region" description="Basic and acidic residues" evidence="8">
    <location>
        <begin position="426"/>
        <end position="444"/>
    </location>
</feature>
<feature type="region of interest" description="Disordered" evidence="8">
    <location>
        <begin position="1675"/>
        <end position="1857"/>
    </location>
</feature>
<evidence type="ECO:0000256" key="2">
    <source>
        <dbReference type="ARBA" id="ARBA00022884"/>
    </source>
</evidence>
<feature type="compositionally biased region" description="Polar residues" evidence="8">
    <location>
        <begin position="1033"/>
        <end position="1044"/>
    </location>
</feature>
<feature type="region of interest" description="Disordered" evidence="8">
    <location>
        <begin position="2402"/>
        <end position="2493"/>
    </location>
</feature>
<feature type="region of interest" description="Disordered" evidence="8">
    <location>
        <begin position="1884"/>
        <end position="1912"/>
    </location>
</feature>
<feature type="compositionally biased region" description="Basic and acidic residues" evidence="8">
    <location>
        <begin position="466"/>
        <end position="481"/>
    </location>
</feature>
<organism evidence="11 12">
    <name type="scientific">Caenorhabditis briggsae</name>
    <dbReference type="NCBI Taxonomy" id="6238"/>
    <lineage>
        <taxon>Eukaryota</taxon>
        <taxon>Metazoa</taxon>
        <taxon>Ecdysozoa</taxon>
        <taxon>Nematoda</taxon>
        <taxon>Chromadorea</taxon>
        <taxon>Rhabditida</taxon>
        <taxon>Rhabditina</taxon>
        <taxon>Rhabditomorpha</taxon>
        <taxon>Rhabditoidea</taxon>
        <taxon>Rhabditidae</taxon>
        <taxon>Peloderinae</taxon>
        <taxon>Caenorhabditis</taxon>
    </lineage>
</organism>
<dbReference type="InterPro" id="IPR000504">
    <property type="entry name" value="RRM_dom"/>
</dbReference>
<feature type="compositionally biased region" description="Basic and acidic residues" evidence="8">
    <location>
        <begin position="1245"/>
        <end position="1256"/>
    </location>
</feature>
<feature type="compositionally biased region" description="Basic and acidic residues" evidence="8">
    <location>
        <begin position="1172"/>
        <end position="1189"/>
    </location>
</feature>
<keyword evidence="4" id="KW-0175">Coiled coil</keyword>
<dbReference type="CDD" id="cd00590">
    <property type="entry name" value="RRM_SF"/>
    <property type="match status" value="1"/>
</dbReference>
<evidence type="ECO:0008006" key="13">
    <source>
        <dbReference type="Google" id="ProtNLM"/>
    </source>
</evidence>
<evidence type="ECO:0000256" key="5">
    <source>
        <dbReference type="ARBA" id="ARBA00023163"/>
    </source>
</evidence>
<feature type="region of interest" description="Disordered" evidence="8">
    <location>
        <begin position="857"/>
        <end position="1526"/>
    </location>
</feature>
<feature type="compositionally biased region" description="Basic and acidic residues" evidence="8">
    <location>
        <begin position="1337"/>
        <end position="1403"/>
    </location>
</feature>
<evidence type="ECO:0000256" key="6">
    <source>
        <dbReference type="ARBA" id="ARBA00023242"/>
    </source>
</evidence>
<dbReference type="PANTHER" id="PTHR48125">
    <property type="entry name" value="LP07818P1"/>
    <property type="match status" value="1"/>
</dbReference>
<feature type="compositionally biased region" description="Low complexity" evidence="8">
    <location>
        <begin position="2561"/>
        <end position="2590"/>
    </location>
</feature>
<dbReference type="PROSITE" id="PS50102">
    <property type="entry name" value="RRM"/>
    <property type="match status" value="2"/>
</dbReference>
<dbReference type="Gene3D" id="2.40.290.10">
    <property type="match status" value="1"/>
</dbReference>
<dbReference type="FunFam" id="2.40.290.10:FF:000002">
    <property type="entry name" value="Spen family transcriptional repressor"/>
    <property type="match status" value="1"/>
</dbReference>
<dbReference type="EMBL" id="CP092621">
    <property type="protein sequence ID" value="UMM18192.1"/>
    <property type="molecule type" value="Genomic_DNA"/>
</dbReference>
<feature type="compositionally biased region" description="Basic and acidic residues" evidence="8">
    <location>
        <begin position="958"/>
        <end position="970"/>
    </location>
</feature>
<dbReference type="CDD" id="cd21543">
    <property type="entry name" value="SPOC_SHARP"/>
    <property type="match status" value="1"/>
</dbReference>
<feature type="region of interest" description="Disordered" evidence="8">
    <location>
        <begin position="740"/>
        <end position="843"/>
    </location>
</feature>
<evidence type="ECO:0000256" key="4">
    <source>
        <dbReference type="ARBA" id="ARBA00023054"/>
    </source>
</evidence>
<feature type="compositionally biased region" description="Low complexity" evidence="8">
    <location>
        <begin position="1418"/>
        <end position="1428"/>
    </location>
</feature>
<dbReference type="InterPro" id="IPR012677">
    <property type="entry name" value="Nucleotide-bd_a/b_plait_sf"/>
</dbReference>
<feature type="compositionally biased region" description="Polar residues" evidence="8">
    <location>
        <begin position="772"/>
        <end position="823"/>
    </location>
</feature>
<feature type="compositionally biased region" description="Basic and acidic residues" evidence="8">
    <location>
        <begin position="1210"/>
        <end position="1224"/>
    </location>
</feature>
<feature type="compositionally biased region" description="Polar residues" evidence="8">
    <location>
        <begin position="1819"/>
        <end position="1830"/>
    </location>
</feature>
<evidence type="ECO:0000256" key="3">
    <source>
        <dbReference type="ARBA" id="ARBA00023015"/>
    </source>
</evidence>
<dbReference type="InterPro" id="IPR012921">
    <property type="entry name" value="SPOC_C"/>
</dbReference>
<feature type="compositionally biased region" description="Pro residues" evidence="8">
    <location>
        <begin position="862"/>
        <end position="871"/>
    </location>
</feature>
<feature type="compositionally biased region" description="Low complexity" evidence="8">
    <location>
        <begin position="2598"/>
        <end position="2607"/>
    </location>
</feature>
<dbReference type="GO" id="GO:0003723">
    <property type="term" value="F:RNA binding"/>
    <property type="evidence" value="ECO:0007669"/>
    <property type="project" value="UniProtKB-UniRule"/>
</dbReference>
<feature type="compositionally biased region" description="Basic and acidic residues" evidence="8">
    <location>
        <begin position="1801"/>
        <end position="1818"/>
    </location>
</feature>
<feature type="compositionally biased region" description="Polar residues" evidence="8">
    <location>
        <begin position="116"/>
        <end position="131"/>
    </location>
</feature>
<feature type="region of interest" description="Disordered" evidence="8">
    <location>
        <begin position="2521"/>
        <end position="2607"/>
    </location>
</feature>
<keyword evidence="2 7" id="KW-0694">RNA-binding</keyword>
<dbReference type="GO" id="GO:0005634">
    <property type="term" value="C:nucleus"/>
    <property type="evidence" value="ECO:0007669"/>
    <property type="project" value="UniProtKB-SubCell"/>
</dbReference>
<feature type="compositionally biased region" description="Basic and acidic residues" evidence="8">
    <location>
        <begin position="1296"/>
        <end position="1311"/>
    </location>
</feature>
<dbReference type="Pfam" id="PF07744">
    <property type="entry name" value="SPOC"/>
    <property type="match status" value="1"/>
</dbReference>
<feature type="compositionally biased region" description="Low complexity" evidence="8">
    <location>
        <begin position="1560"/>
        <end position="1586"/>
    </location>
</feature>
<feature type="compositionally biased region" description="Low complexity" evidence="8">
    <location>
        <begin position="1479"/>
        <end position="1497"/>
    </location>
</feature>
<feature type="compositionally biased region" description="Polar residues" evidence="8">
    <location>
        <begin position="445"/>
        <end position="464"/>
    </location>
</feature>
<feature type="compositionally biased region" description="Low complexity" evidence="8">
    <location>
        <begin position="1045"/>
        <end position="1057"/>
    </location>
</feature>
<dbReference type="SUPFAM" id="SSF54928">
    <property type="entry name" value="RNA-binding domain, RBD"/>
    <property type="match status" value="2"/>
</dbReference>
<gene>
    <name evidence="11" type="ORF">L5515_014368</name>
</gene>
<evidence type="ECO:0000259" key="10">
    <source>
        <dbReference type="PROSITE" id="PS50917"/>
    </source>
</evidence>
<accession>A0AAE9J6T1</accession>
<dbReference type="Gene3D" id="3.30.70.330">
    <property type="match status" value="2"/>
</dbReference>
<dbReference type="SUPFAM" id="SSF100939">
    <property type="entry name" value="SPOC domain-like"/>
    <property type="match status" value="1"/>
</dbReference>
<evidence type="ECO:0000259" key="9">
    <source>
        <dbReference type="PROSITE" id="PS50102"/>
    </source>
</evidence>
<protein>
    <recommendedName>
        <fullName evidence="13">RRM domain-containing protein</fullName>
    </recommendedName>
</protein>
<proteinExistence type="predicted"/>
<sequence length="2831" mass="315112">MADEVDSGKGKPAFCNVEMVHAPLKNAIRESRHVAVHGLPRTIPDEDLHKFFSRFGPIQQLFRSPEDLEGVLYITYMDTRSASVACNSEKQFNKDTPFRIEYCNPETLPNMHMASHPSTANTLPHRSSTQHAGDRRSPKRSQSETSNGPVYPQSKEGSNIPSNPEIVATVHFTVCPGNAMEKEVWDRVKIHSKRSGIPHTIVFDQNSNVPGQRKLIVHYRQFDRNKLQSDKSLLMGSPADFHIAWDKNESKVEKKMHVTVQILHKEGTTKDLHLEERFSQYGQVLDVFLVKAPQRGYVFAVIVFPRVADAHRAMNDKQEPKPLAYAAPPSRRLLVMNTQPNTMDQTLVVVRSYSDDIKDILVDYAERRAVVIFEDIKKCTELMRKLKVPTKHRYSHYIEQSTAVDYCPDKLYDFIVEATERRKQEAAEKKRQAEEQAEAEKTDVLSRNTDTAHATPSGSLSQGHKSARESKSPVEEQHKDQEEAECYGTPSTSNECIAKENSDDDNGFSGFGLRHSHGKSEDGETDTIDDSPGPSKRSDSERKQREEPEKSNGGPEDPGTKRVKRFSQHGGIVHSGSNGARENSIQPFQSLPSTSKNQDERELFSNVFADNSYDEASAEKEVNSKRNSPPSSFDCQNDTLMRVINRMKWRPHPNLSSFPTRVDELMKLNLRTRVNYEKLTGRPFPKFSMEDDLRTQTSLFKEKRDYYRETPCKELDIRLLDWRKLTDHIDRDIDEFRAPDSKELSKDIPQQTIKSGGRPSLDESTRYGRLSFDSTNQPVELAQRSHSLSIGPTTPAFPTSQPLLVNTHHSSQPSGSGVTTPRSGQPPIPMSPVSRHNSVSSTGRPANIQALRHHSVMFPPDVSIPPPPIPPTNDEMRTIQGNLSRRSSETLPPLKSPPFGSLTAPIAPSPSQMMAATGTHSVSSSAHSTPRHSISGTPIHYEPPSTPKGPSISTPKTNKPEKVQVRHDSISKPGPSNAANALQARSQSMTSDHRKNVTPTVRDAGSDLYEKIMSNQPSMGFKKLPRIEKKPSALQNVHNQQINIPTASTSSAPSTSSNHAMLQKDKEREKEKRRKEKERELERERDTRKEVRKKETKEERHKRKELERAKREEDERRERKREKQRIREKEERRKEKEKERRKVEKEKLKKKKHRRDDSSDESGSSSDDDLDLDVRKSAKEMTQEEKDHQLAMILSRGSIIENLKSRRRSDKGGHDSFEKLRQKNEQAGTPSLQRRVLIESSDDDDKGKDDDKDKSDSSSGEASETEQRFIPPPPLPPSSTGAEAAKRSSKHKYSHKEKGEVLSSDGEGKRGEARRKKRSKDDRDNRKRQKSLTNYSSDEHDREHNAKRVRREENDEANRHTSRTSKDEQTSRKRKLENRLSSDEESKRKIKQGDFRDIPHENISDEEESESAARVRRQSSSSNASSSAYGKKLKTPLVITTPSATPLQSPKILSPKQVYSKTSTSSKLPSITAQEPLVSPRSRNRTSSSTSTATNSSKYEAPAVSEKQLSPPVTAKSSVSSIDDSALHDEFNINSAIDSPASVTGKPMVLTKAAMKAFNSSSPRKLSNSSGQHDSSSDTSSSSSSSSDDDSDEDTVVAAEPNDAPPAAIENIAAEEPIEVTVGESSATLETHLATSTSPVLPVLPAELIVSDESKESSDVEPVVKEFLQSAAPIQQEEMNEESPQCAVSTEPDVERVEEEDQHAQSEDIEESLMTIQEDMQMEKESESVVQSSFSPRQEPEHVPAPVTEKFTSPKQVDTNPISPSAHTVISDQETDQAVQSIFDEEEADEFPQYPDFVMTNDDKEVPDKETVHPETVEKTSSQSTISSEGYSIDQLISPKPSTSQPEKNNDVGSIDTIEGEFPHIVNPIEQIVEIASIEPIENNAADEKYMDDSDEDYGARPLEIDESSPEHHTLEKSVEIMESENIPTNEKVQEDHHKNHELVQAPVQPQKPLEVITETQQSHQQVIQPSPQPAITPLSQPTVAQSASEIPQTSPTEGESVRARFDMVCHAAHGAGIGFSKETQERQAAVMAQQQEQMAIKNAQARQELLENQRRAVEEESLKRQQREQLDRKMEMDRQEKKRRIEMDRANMLAIQLAAMQKNPGQKNNMGFAMQNIINLMPPEARLLYTGFAGVTHGQQPGLANGTTPQLTPRPSSTASSSASVRTPQPPSTSLNRSSVEPSTGFDGAIFQRWFYNYHFVVCLHPFECCSSLDVVVVLPRVPGGARWASSNNKEARRRVVRTRPLRVNQCLVPAIPSLLWRERTDTMSSDESATSVAPNPAPTTSLAELSALLHQIATPPQIPIAPATTAPNPFSNLESLLSMATMANLTGAAVNPLSMFAVTHAINQANPVYQGIARALLSMNMGLLANQQASEVIGQQETLMNILAAKNGLPFQLPQLSQQPQQQPAATSQGGFAIPQGLPISLKRGNKDQLANATDRKKSCPPTVTSQGQQTLQQLMGTNAAPPPPPPPRSPSPPRKSMFENLPPEMKEKNEMFRKEILRRLDIILLEELGADDEEAEVKPDLQEQKQIPTSEEDVDETKGDSMGSEGSAFRRILSRSSTMNNSSSASASRTTTPSTTSSISSGPDSPPLESAPPLESDSLSPKFLDMLTSVAVKHREDSSSDALSANIMDEVAFTQHFPMVWTGRLTMKSTETMINLHLINGSETFLNGVLGRQLNEENPRRDSVKINQRLRLDNGQVDQVHGILTNPEYACCLALSAVTDYDELAKNESNLKASFIDYLIKKKIAGVSCLEEVDQKFKSARVHVFAPGEIVSRYLSELASSLYDYLQVSDTRYLLIVFTNDKSDLNMDGPPPLTSLAVPPISSN</sequence>
<feature type="compositionally biased region" description="Polar residues" evidence="8">
    <location>
        <begin position="1438"/>
        <end position="1448"/>
    </location>
</feature>
<reference evidence="11 12" key="1">
    <citation type="submission" date="2022-04" db="EMBL/GenBank/DDBJ databases">
        <title>Chromosome-level reference genomes for two strains of Caenorhabditis briggsae: an improved platform for comparative genomics.</title>
        <authorList>
            <person name="Stevens L."/>
            <person name="Andersen E."/>
        </authorList>
    </citation>
    <scope>NUCLEOTIDE SEQUENCE [LARGE SCALE GENOMIC DNA]</scope>
    <source>
        <strain evidence="11">VX34</strain>
        <tissue evidence="11">Whole-organism</tissue>
    </source>
</reference>
<feature type="compositionally biased region" description="Polar residues" evidence="8">
    <location>
        <begin position="834"/>
        <end position="843"/>
    </location>
</feature>
<evidence type="ECO:0000313" key="11">
    <source>
        <dbReference type="EMBL" id="UMM18192.1"/>
    </source>
</evidence>
<feature type="compositionally biased region" description="Polar residues" evidence="8">
    <location>
        <begin position="1457"/>
        <end position="1473"/>
    </location>
</feature>
<feature type="compositionally biased region" description="Basic and acidic residues" evidence="8">
    <location>
        <begin position="1077"/>
        <end position="1117"/>
    </location>
</feature>
<keyword evidence="6" id="KW-0539">Nucleus</keyword>
<feature type="region of interest" description="Disordered" evidence="8">
    <location>
        <begin position="2056"/>
        <end position="2084"/>
    </location>
</feature>
<evidence type="ECO:0000313" key="12">
    <source>
        <dbReference type="Proteomes" id="UP000829354"/>
    </source>
</evidence>
<feature type="compositionally biased region" description="Polar residues" evidence="8">
    <location>
        <begin position="2173"/>
        <end position="2183"/>
    </location>
</feature>
<feature type="compositionally biased region" description="Pro residues" evidence="8">
    <location>
        <begin position="2467"/>
        <end position="2480"/>
    </location>
</feature>
<feature type="compositionally biased region" description="Polar residues" evidence="8">
    <location>
        <begin position="625"/>
        <end position="636"/>
    </location>
</feature>
<feature type="compositionally biased region" description="Low complexity" evidence="8">
    <location>
        <begin position="2154"/>
        <end position="2168"/>
    </location>
</feature>
<dbReference type="PROSITE" id="PS50917">
    <property type="entry name" value="SPOC"/>
    <property type="match status" value="1"/>
</dbReference>
<dbReference type="InterPro" id="IPR016194">
    <property type="entry name" value="SPOC-like_C_dom_sf"/>
</dbReference>
<keyword evidence="12" id="KW-1185">Reference proteome</keyword>
<dbReference type="InterPro" id="IPR035979">
    <property type="entry name" value="RBD_domain_sf"/>
</dbReference>
<feature type="domain" description="SPOC" evidence="10">
    <location>
        <begin position="2637"/>
        <end position="2807"/>
    </location>
</feature>
<feature type="region of interest" description="Disordered" evidence="8">
    <location>
        <begin position="426"/>
        <end position="636"/>
    </location>
</feature>
<keyword evidence="5" id="KW-0804">Transcription</keyword>
<keyword evidence="3" id="KW-0805">Transcription regulation</keyword>
<dbReference type="PANTHER" id="PTHR48125:SF12">
    <property type="entry name" value="AT HOOK TRANSCRIPTION FACTOR FAMILY-RELATED"/>
    <property type="match status" value="1"/>
</dbReference>
<feature type="compositionally biased region" description="Acidic residues" evidence="8">
    <location>
        <begin position="1696"/>
        <end position="1711"/>
    </location>
</feature>
<feature type="compositionally biased region" description="Polar residues" evidence="8">
    <location>
        <begin position="977"/>
        <end position="990"/>
    </location>
</feature>
<feature type="compositionally biased region" description="Basic and acidic residues" evidence="8">
    <location>
        <begin position="536"/>
        <end position="550"/>
    </location>
</feature>
<feature type="compositionally biased region" description="Polar residues" evidence="8">
    <location>
        <begin position="1750"/>
        <end position="1780"/>
    </location>
</feature>
<feature type="domain" description="RRM" evidence="9">
    <location>
        <begin position="32"/>
        <end position="105"/>
    </location>
</feature>
<evidence type="ECO:0000256" key="1">
    <source>
        <dbReference type="ARBA" id="ARBA00004123"/>
    </source>
</evidence>
<dbReference type="InterPro" id="IPR010912">
    <property type="entry name" value="SPOC_met"/>
</dbReference>
<feature type="region of interest" description="Disordered" evidence="8">
    <location>
        <begin position="1558"/>
        <end position="1606"/>
    </location>
</feature>
<evidence type="ECO:0000256" key="8">
    <source>
        <dbReference type="SAM" id="MobiDB-lite"/>
    </source>
</evidence>
<feature type="region of interest" description="Disordered" evidence="8">
    <location>
        <begin position="109"/>
        <end position="163"/>
    </location>
</feature>
<comment type="subcellular location">
    <subcellularLocation>
        <location evidence="1">Nucleus</location>
    </subcellularLocation>
</comment>